<feature type="transmembrane region" description="Helical" evidence="1">
    <location>
        <begin position="437"/>
        <end position="456"/>
    </location>
</feature>
<organism evidence="2">
    <name type="scientific">Cyanothece sp. (strain PCC 7425 / ATCC 29141)</name>
    <dbReference type="NCBI Taxonomy" id="395961"/>
    <lineage>
        <taxon>Bacteria</taxon>
        <taxon>Bacillati</taxon>
        <taxon>Cyanobacteriota</taxon>
        <taxon>Cyanophyceae</taxon>
        <taxon>Gomontiellales</taxon>
        <taxon>Cyanothecaceae</taxon>
        <taxon>Cyanothece</taxon>
    </lineage>
</organism>
<evidence type="ECO:0000256" key="1">
    <source>
        <dbReference type="SAM" id="Phobius"/>
    </source>
</evidence>
<keyword evidence="1" id="KW-1133">Transmembrane helix</keyword>
<evidence type="ECO:0000313" key="2">
    <source>
        <dbReference type="EMBL" id="ACL46752.1"/>
    </source>
</evidence>
<feature type="transmembrane region" description="Helical" evidence="1">
    <location>
        <begin position="360"/>
        <end position="379"/>
    </location>
</feature>
<feature type="transmembrane region" description="Helical" evidence="1">
    <location>
        <begin position="413"/>
        <end position="431"/>
    </location>
</feature>
<dbReference type="OrthoDB" id="568803at2"/>
<dbReference type="eggNOG" id="ENOG502Z9UI">
    <property type="taxonomic scope" value="Bacteria"/>
</dbReference>
<dbReference type="AlphaFoldDB" id="B8HK02"/>
<feature type="transmembrane region" description="Helical" evidence="1">
    <location>
        <begin position="76"/>
        <end position="95"/>
    </location>
</feature>
<proteinExistence type="predicted"/>
<keyword evidence="1" id="KW-0472">Membrane</keyword>
<protein>
    <submittedName>
        <fullName evidence="2">Uncharacterized protein</fullName>
    </submittedName>
</protein>
<dbReference type="KEGG" id="cyn:Cyan7425_4442"/>
<dbReference type="HOGENOM" id="CLU_581141_0_0_3"/>
<dbReference type="EMBL" id="CP001344">
    <property type="protein sequence ID" value="ACL46752.1"/>
    <property type="molecule type" value="Genomic_DNA"/>
</dbReference>
<name>B8HK02_CYAP4</name>
<feature type="transmembrane region" description="Helical" evidence="1">
    <location>
        <begin position="334"/>
        <end position="353"/>
    </location>
</feature>
<keyword evidence="1" id="KW-0812">Transmembrane</keyword>
<sequence length="467" mass="52481">MLILTTGIPALPDLTQPTQLLQIGAYLLQAIQSLFMLLVALGIVLAVINFSYRQDRSNWLERELVRYGQLWQGGKHALLVMAILVVSFFLCSTLANRYHHWEQNNIAQVASRVEGDRLEQPAPTFRYTISEPYTTFSYINGKATEVRKLRPVDRPLELNASQIEVKIEQVKDPSTQRLIYASEFRGTYKVNNPLDRIETFVFAVPPPIGYTLLQDYQVKQNNQRLQPTTPGDYSFSTQLSPGETSEFQVTYKATGGPRWVYDAKNRLLSRFQLRVLADFANAAYASGIPPTETQVSGSETRLIWRFADNVSVKHPFGVFTATQAVQQTGILPRLLLLAPGIALWWLLLLYLSLPLSLRDVMIVTGVFFASLLCLTYASRLMEAKLIWGLLSPLLLLFGWQLGKQRLGHRRSGWAGLVVTLVGLVLPVFGFLVPYTGLTLGMAALLSMVWLVVYSFVYKITLCPEGAD</sequence>
<feature type="transmembrane region" description="Helical" evidence="1">
    <location>
        <begin position="385"/>
        <end position="401"/>
    </location>
</feature>
<accession>B8HK02</accession>
<gene>
    <name evidence="2" type="ordered locus">Cyan7425_4442</name>
</gene>
<feature type="transmembrane region" description="Helical" evidence="1">
    <location>
        <begin position="30"/>
        <end position="52"/>
    </location>
</feature>
<reference evidence="2" key="1">
    <citation type="submission" date="2009-01" db="EMBL/GenBank/DDBJ databases">
        <title>Complete sequence of chromosome Cyanothece sp. PCC 7425.</title>
        <authorList>
            <consortium name="US DOE Joint Genome Institute"/>
            <person name="Lucas S."/>
            <person name="Copeland A."/>
            <person name="Lapidus A."/>
            <person name="Glavina del Rio T."/>
            <person name="Dalin E."/>
            <person name="Tice H."/>
            <person name="Bruce D."/>
            <person name="Goodwin L."/>
            <person name="Pitluck S."/>
            <person name="Sims D."/>
            <person name="Meineke L."/>
            <person name="Brettin T."/>
            <person name="Detter J.C."/>
            <person name="Han C."/>
            <person name="Larimer F."/>
            <person name="Land M."/>
            <person name="Hauser L."/>
            <person name="Kyrpides N."/>
            <person name="Ovchinnikova G."/>
            <person name="Liberton M."/>
            <person name="Stoeckel J."/>
            <person name="Banerjee A."/>
            <person name="Singh A."/>
            <person name="Page L."/>
            <person name="Sato H."/>
            <person name="Zhao L."/>
            <person name="Sherman L."/>
            <person name="Pakrasi H."/>
            <person name="Richardson P."/>
        </authorList>
    </citation>
    <scope>NUCLEOTIDE SEQUENCE</scope>
    <source>
        <strain evidence="2">PCC 7425</strain>
    </source>
</reference>